<dbReference type="KEGG" id="carh:EGY05_22875"/>
<comment type="caution">
    <text evidence="2">The sequence shown here is derived from an EMBL/GenBank/DDBJ whole genome shotgun (WGS) entry which is preliminary data.</text>
</comment>
<dbReference type="EMBL" id="MAYG01000012">
    <property type="protein sequence ID" value="OCA71441.1"/>
    <property type="molecule type" value="Genomic_DNA"/>
</dbReference>
<organism evidence="2 3">
    <name type="scientific">Chryseobacterium arthrosphaerae</name>
    <dbReference type="NCBI Taxonomy" id="651561"/>
    <lineage>
        <taxon>Bacteria</taxon>
        <taxon>Pseudomonadati</taxon>
        <taxon>Bacteroidota</taxon>
        <taxon>Flavobacteriia</taxon>
        <taxon>Flavobacteriales</taxon>
        <taxon>Weeksellaceae</taxon>
        <taxon>Chryseobacterium group</taxon>
        <taxon>Chryseobacterium</taxon>
    </lineage>
</organism>
<gene>
    <name evidence="2" type="ORF">BBI00_17140</name>
</gene>
<feature type="transmembrane region" description="Helical" evidence="1">
    <location>
        <begin position="119"/>
        <end position="139"/>
    </location>
</feature>
<name>A0A1B8ZIL3_9FLAO</name>
<accession>A0A1B8ZIL3</accession>
<evidence type="ECO:0000313" key="2">
    <source>
        <dbReference type="EMBL" id="OCA71441.1"/>
    </source>
</evidence>
<proteinExistence type="predicted"/>
<dbReference type="Proteomes" id="UP000093432">
    <property type="component" value="Unassembled WGS sequence"/>
</dbReference>
<dbReference type="STRING" id="651561.BBI00_17140"/>
<feature type="transmembrane region" description="Helical" evidence="1">
    <location>
        <begin position="95"/>
        <end position="113"/>
    </location>
</feature>
<dbReference type="RefSeq" id="WP_065400089.1">
    <property type="nucleotide sequence ID" value="NZ_CP033811.1"/>
</dbReference>
<dbReference type="AlphaFoldDB" id="A0A1B8ZIL3"/>
<reference evidence="3" key="1">
    <citation type="submission" date="2016-07" db="EMBL/GenBank/DDBJ databases">
        <authorList>
            <person name="Florea S."/>
            <person name="Webb J.S."/>
            <person name="Jaromczyk J."/>
            <person name="Schardl C.L."/>
        </authorList>
    </citation>
    <scope>NUCLEOTIDE SEQUENCE [LARGE SCALE GENOMIC DNA]</scope>
    <source>
        <strain evidence="3">CC-VM-7</strain>
    </source>
</reference>
<feature type="transmembrane region" description="Helical" evidence="1">
    <location>
        <begin position="21"/>
        <end position="42"/>
    </location>
</feature>
<sequence>MILSRILDQIKGRVNQVSLFWKVWICHILLYFSVLMLFLIIKEGNPDDNMLRDNIFLLLLKSAVIGLFGFLDGIGPLVFISVAVMYLLNLYFRKLYISYILSLALTYPVFMLFCNEGYGSNTFTVMSLAITVIINMIIFRNNIHTNPVQEDEES</sequence>
<dbReference type="OrthoDB" id="1264840at2"/>
<protein>
    <submittedName>
        <fullName evidence="2">Uncharacterized protein</fullName>
    </submittedName>
</protein>
<evidence type="ECO:0000313" key="3">
    <source>
        <dbReference type="Proteomes" id="UP000093432"/>
    </source>
</evidence>
<keyword evidence="1" id="KW-0812">Transmembrane</keyword>
<keyword evidence="1" id="KW-0472">Membrane</keyword>
<keyword evidence="1" id="KW-1133">Transmembrane helix</keyword>
<feature type="transmembrane region" description="Helical" evidence="1">
    <location>
        <begin position="62"/>
        <end position="88"/>
    </location>
</feature>
<evidence type="ECO:0000256" key="1">
    <source>
        <dbReference type="SAM" id="Phobius"/>
    </source>
</evidence>